<comment type="caution">
    <text evidence="1">The sequence shown here is derived from an EMBL/GenBank/DDBJ whole genome shotgun (WGS) entry which is preliminary data.</text>
</comment>
<proteinExistence type="predicted"/>
<reference evidence="1 2" key="1">
    <citation type="submission" date="2021-07" db="EMBL/GenBank/DDBJ databases">
        <title>Clostridium weizhouense sp. nov., an anaerobic bacterium isolated from activated sludge of Petroleum wastewater.</title>
        <authorList>
            <person name="Li Q."/>
        </authorList>
    </citation>
    <scope>NUCLEOTIDE SEQUENCE [LARGE SCALE GENOMIC DNA]</scope>
    <source>
        <strain evidence="1 2">YB-6</strain>
    </source>
</reference>
<evidence type="ECO:0000313" key="1">
    <source>
        <dbReference type="EMBL" id="MBW6411196.1"/>
    </source>
</evidence>
<sequence length="51" mass="6085">MEFLLILLGLLFLYIIIQFAIDRSINTKILKENLKVLIEIRELLKKQNKNL</sequence>
<organism evidence="1 2">
    <name type="scientific">Clostridium weizhouense</name>
    <dbReference type="NCBI Taxonomy" id="2859781"/>
    <lineage>
        <taxon>Bacteria</taxon>
        <taxon>Bacillati</taxon>
        <taxon>Bacillota</taxon>
        <taxon>Clostridia</taxon>
        <taxon>Eubacteriales</taxon>
        <taxon>Clostridiaceae</taxon>
        <taxon>Clostridium</taxon>
    </lineage>
</organism>
<gene>
    <name evidence="1" type="ORF">KYD98_13975</name>
</gene>
<keyword evidence="2" id="KW-1185">Reference proteome</keyword>
<evidence type="ECO:0000313" key="2">
    <source>
        <dbReference type="Proteomes" id="UP001519921"/>
    </source>
</evidence>
<dbReference type="RefSeq" id="WP_219780661.1">
    <property type="nucleotide sequence ID" value="NZ_JAHXPT010000012.1"/>
</dbReference>
<dbReference type="Proteomes" id="UP001519921">
    <property type="component" value="Unassembled WGS sequence"/>
</dbReference>
<dbReference type="EMBL" id="JAHXPT010000012">
    <property type="protein sequence ID" value="MBW6411196.1"/>
    <property type="molecule type" value="Genomic_DNA"/>
</dbReference>
<protein>
    <submittedName>
        <fullName evidence="1">Uncharacterized protein</fullName>
    </submittedName>
</protein>
<accession>A0ABS7ATX5</accession>
<name>A0ABS7ATX5_9CLOT</name>